<proteinExistence type="predicted"/>
<evidence type="ECO:0000313" key="2">
    <source>
        <dbReference type="Proteomes" id="UP000023152"/>
    </source>
</evidence>
<reference evidence="1 2" key="1">
    <citation type="journal article" date="2013" name="Curr. Biol.">
        <title>The Genome of the Foraminiferan Reticulomyxa filosa.</title>
        <authorList>
            <person name="Glockner G."/>
            <person name="Hulsmann N."/>
            <person name="Schleicher M."/>
            <person name="Noegel A.A."/>
            <person name="Eichinger L."/>
            <person name="Gallinger C."/>
            <person name="Pawlowski J."/>
            <person name="Sierra R."/>
            <person name="Euteneuer U."/>
            <person name="Pillet L."/>
            <person name="Moustafa A."/>
            <person name="Platzer M."/>
            <person name="Groth M."/>
            <person name="Szafranski K."/>
            <person name="Schliwa M."/>
        </authorList>
    </citation>
    <scope>NUCLEOTIDE SEQUENCE [LARGE SCALE GENOMIC DNA]</scope>
</reference>
<sequence>MFAVCFGSIVHMLGMFAQSSKFAVNVINSLTHVVTSAKNTRSSMADMHRIAFLFIVVAALPTPDFLQTTLARHVIGISCALPLPTKLYIRLCESGICKVLRVRPSSVIGSDERNLIGRDDDDGGWSFRNGDGDEHAKEIDAMRIKQQYLW</sequence>
<comment type="caution">
    <text evidence="1">The sequence shown here is derived from an EMBL/GenBank/DDBJ whole genome shotgun (WGS) entry which is preliminary data.</text>
</comment>
<organism evidence="1 2">
    <name type="scientific">Reticulomyxa filosa</name>
    <dbReference type="NCBI Taxonomy" id="46433"/>
    <lineage>
        <taxon>Eukaryota</taxon>
        <taxon>Sar</taxon>
        <taxon>Rhizaria</taxon>
        <taxon>Retaria</taxon>
        <taxon>Foraminifera</taxon>
        <taxon>Monothalamids</taxon>
        <taxon>Reticulomyxidae</taxon>
        <taxon>Reticulomyxa</taxon>
    </lineage>
</organism>
<gene>
    <name evidence="1" type="ORF">RFI_38124</name>
</gene>
<dbReference type="EMBL" id="ASPP01044165">
    <property type="protein sequence ID" value="ETN99359.1"/>
    <property type="molecule type" value="Genomic_DNA"/>
</dbReference>
<evidence type="ECO:0000313" key="1">
    <source>
        <dbReference type="EMBL" id="ETN99359.1"/>
    </source>
</evidence>
<protein>
    <submittedName>
        <fullName evidence="1">Uncharacterized protein</fullName>
    </submittedName>
</protein>
<accession>X6LF74</accession>
<dbReference type="Proteomes" id="UP000023152">
    <property type="component" value="Unassembled WGS sequence"/>
</dbReference>
<keyword evidence="2" id="KW-1185">Reference proteome</keyword>
<name>X6LF74_RETFI</name>
<dbReference type="AlphaFoldDB" id="X6LF74"/>